<dbReference type="InterPro" id="IPR051320">
    <property type="entry name" value="Viral_Replic_Matur_Polypro"/>
</dbReference>
<dbReference type="InterPro" id="IPR043502">
    <property type="entry name" value="DNA/RNA_pol_sf"/>
</dbReference>
<evidence type="ECO:0008006" key="3">
    <source>
        <dbReference type="Google" id="ProtNLM"/>
    </source>
</evidence>
<dbReference type="VEuPathDB" id="FungiDB:H257_18058"/>
<dbReference type="PANTHER" id="PTHR33064">
    <property type="entry name" value="POL PROTEIN"/>
    <property type="match status" value="1"/>
</dbReference>
<reference evidence="1 2" key="1">
    <citation type="submission" date="2019-06" db="EMBL/GenBank/DDBJ databases">
        <title>Genomics analysis of Aphanomyces spp. identifies a new class of oomycete effector associated with host adaptation.</title>
        <authorList>
            <person name="Gaulin E."/>
        </authorList>
    </citation>
    <scope>NUCLEOTIDE SEQUENCE [LARGE SCALE GENOMIC DNA]</scope>
    <source>
        <strain evidence="1 2">E</strain>
    </source>
</reference>
<protein>
    <recommendedName>
        <fullName evidence="3">Reverse transcriptase domain-containing protein</fullName>
    </recommendedName>
</protein>
<dbReference type="AlphaFoldDB" id="A0A6A5ACH3"/>
<dbReference type="Proteomes" id="UP000469452">
    <property type="component" value="Unassembled WGS sequence"/>
</dbReference>
<dbReference type="EMBL" id="VJMI01015390">
    <property type="protein sequence ID" value="KAF0728909.1"/>
    <property type="molecule type" value="Genomic_DNA"/>
</dbReference>
<dbReference type="InterPro" id="IPR043128">
    <property type="entry name" value="Rev_trsase/Diguanyl_cyclase"/>
</dbReference>
<accession>A0A6A5ACH3</accession>
<sequence>MRLHGLLAKHIDVFREDLGDDPPVKVEPLKVRIKPSSTSVKCGMRRYPPLHVEYMRSHMAALEANDMKEVGDLRMTIDSRPINACTEPMPNLDSAMVCLVGTNVYFTLDWTKGYWQLPLHVDSQMYFSFMTPFGVYTLTRVLMGQTDAVAYCQSVVHQMFGALLFRGMLAWL</sequence>
<name>A0A6A5ACH3_APHAT</name>
<proteinExistence type="predicted"/>
<dbReference type="Gene3D" id="3.30.70.270">
    <property type="match status" value="1"/>
</dbReference>
<evidence type="ECO:0000313" key="1">
    <source>
        <dbReference type="EMBL" id="KAF0728909.1"/>
    </source>
</evidence>
<evidence type="ECO:0000313" key="2">
    <source>
        <dbReference type="Proteomes" id="UP000469452"/>
    </source>
</evidence>
<dbReference type="SUPFAM" id="SSF56672">
    <property type="entry name" value="DNA/RNA polymerases"/>
    <property type="match status" value="1"/>
</dbReference>
<organism evidence="1 2">
    <name type="scientific">Aphanomyces astaci</name>
    <name type="common">Crayfish plague agent</name>
    <dbReference type="NCBI Taxonomy" id="112090"/>
    <lineage>
        <taxon>Eukaryota</taxon>
        <taxon>Sar</taxon>
        <taxon>Stramenopiles</taxon>
        <taxon>Oomycota</taxon>
        <taxon>Saprolegniomycetes</taxon>
        <taxon>Saprolegniales</taxon>
        <taxon>Verrucalvaceae</taxon>
        <taxon>Aphanomyces</taxon>
    </lineage>
</organism>
<gene>
    <name evidence="1" type="ORF">AaE_009417</name>
</gene>
<dbReference type="Gene3D" id="3.10.10.10">
    <property type="entry name" value="HIV Type 1 Reverse Transcriptase, subunit A, domain 1"/>
    <property type="match status" value="1"/>
</dbReference>
<feature type="non-terminal residue" evidence="1">
    <location>
        <position position="172"/>
    </location>
</feature>
<dbReference type="PANTHER" id="PTHR33064:SF37">
    <property type="entry name" value="RIBONUCLEASE H"/>
    <property type="match status" value="1"/>
</dbReference>
<comment type="caution">
    <text evidence="1">The sequence shown here is derived from an EMBL/GenBank/DDBJ whole genome shotgun (WGS) entry which is preliminary data.</text>
</comment>